<comment type="caution">
    <text evidence="2">The sequence shown here is derived from an EMBL/GenBank/DDBJ whole genome shotgun (WGS) entry which is preliminary data.</text>
</comment>
<reference evidence="2 3" key="1">
    <citation type="journal article" date="2014" name="Int. J. Syst. Evol. Microbiol.">
        <title>Complete genome sequence of Corynebacterium casei LMG S-19264T (=DSM 44701T), isolated from a smear-ripened cheese.</title>
        <authorList>
            <consortium name="US DOE Joint Genome Institute (JGI-PGF)"/>
            <person name="Walter F."/>
            <person name="Albersmeier A."/>
            <person name="Kalinowski J."/>
            <person name="Ruckert C."/>
        </authorList>
    </citation>
    <scope>NUCLEOTIDE SEQUENCE [LARGE SCALE GENOMIC DNA]</scope>
    <source>
        <strain evidence="2 3">NBRC 110095</strain>
    </source>
</reference>
<dbReference type="Proteomes" id="UP001156870">
    <property type="component" value="Unassembled WGS sequence"/>
</dbReference>
<dbReference type="InterPro" id="IPR008490">
    <property type="entry name" value="Transposase_InsH_N"/>
</dbReference>
<evidence type="ECO:0000259" key="1">
    <source>
        <dbReference type="Pfam" id="PF05598"/>
    </source>
</evidence>
<dbReference type="EMBL" id="BSPD01000010">
    <property type="protein sequence ID" value="GLS24555.1"/>
    <property type="molecule type" value="Genomic_DNA"/>
</dbReference>
<dbReference type="Pfam" id="PF05598">
    <property type="entry name" value="DUF772"/>
    <property type="match status" value="1"/>
</dbReference>
<evidence type="ECO:0000313" key="3">
    <source>
        <dbReference type="Proteomes" id="UP001156870"/>
    </source>
</evidence>
<feature type="domain" description="Transposase InsH N-terminal" evidence="1">
    <location>
        <begin position="12"/>
        <end position="110"/>
    </location>
</feature>
<accession>A0AA37T0J4</accession>
<organism evidence="2 3">
    <name type="scientific">Marinibactrum halimedae</name>
    <dbReference type="NCBI Taxonomy" id="1444977"/>
    <lineage>
        <taxon>Bacteria</taxon>
        <taxon>Pseudomonadati</taxon>
        <taxon>Pseudomonadota</taxon>
        <taxon>Gammaproteobacteria</taxon>
        <taxon>Cellvibrionales</taxon>
        <taxon>Cellvibrionaceae</taxon>
        <taxon>Marinibactrum</taxon>
    </lineage>
</organism>
<gene>
    <name evidence="2" type="ORF">GCM10007877_02690</name>
</gene>
<name>A0AA37T0J4_9GAMM</name>
<keyword evidence="3" id="KW-1185">Reference proteome</keyword>
<dbReference type="PANTHER" id="PTHR35604:SF2">
    <property type="entry name" value="TRANSPOSASE INSH FOR INSERTION SEQUENCE ELEMENT IS5A-RELATED"/>
    <property type="match status" value="1"/>
</dbReference>
<protein>
    <recommendedName>
        <fullName evidence="1">Transposase InsH N-terminal domain-containing protein</fullName>
    </recommendedName>
</protein>
<sequence length="136" mass="16352">MSQPGFFDLDDRYRKLDEKDPLVHLNKLIFWEAFRPTLKEIRKSNRKSNAGRKAYDELLMFKVLVLQHLYNVSDDQIEYQIRDRYSFCRFLGLTPSDKVPDAKTVWLFRENLVKAGLMKRLFFTFGNLYKFVFLAR</sequence>
<dbReference type="AlphaFoldDB" id="A0AA37T0J4"/>
<proteinExistence type="predicted"/>
<dbReference type="PANTHER" id="PTHR35604">
    <property type="entry name" value="TRANSPOSASE INSH FOR INSERTION SEQUENCE ELEMENT IS5A-RELATED"/>
    <property type="match status" value="1"/>
</dbReference>
<evidence type="ECO:0000313" key="2">
    <source>
        <dbReference type="EMBL" id="GLS24555.1"/>
    </source>
</evidence>